<name>A0A317MTF8_9GAMM</name>
<feature type="domain" description="EAL" evidence="4">
    <location>
        <begin position="490"/>
        <end position="744"/>
    </location>
</feature>
<dbReference type="SMART" id="SM00267">
    <property type="entry name" value="GGDEF"/>
    <property type="match status" value="1"/>
</dbReference>
<evidence type="ECO:0000256" key="2">
    <source>
        <dbReference type="SAM" id="MobiDB-lite"/>
    </source>
</evidence>
<keyword evidence="7" id="KW-1185">Reference proteome</keyword>
<feature type="region of interest" description="Disordered" evidence="2">
    <location>
        <begin position="1"/>
        <end position="29"/>
    </location>
</feature>
<dbReference type="GO" id="GO:0071111">
    <property type="term" value="F:cyclic-guanylate-specific phosphodiesterase activity"/>
    <property type="evidence" value="ECO:0007669"/>
    <property type="project" value="InterPro"/>
</dbReference>
<dbReference type="GO" id="GO:0000160">
    <property type="term" value="P:phosphorelay signal transduction system"/>
    <property type="evidence" value="ECO:0007669"/>
    <property type="project" value="InterPro"/>
</dbReference>
<dbReference type="AlphaFoldDB" id="A0A317MTF8"/>
<feature type="domain" description="Response regulatory" evidence="3">
    <location>
        <begin position="35"/>
        <end position="159"/>
    </location>
</feature>
<dbReference type="SUPFAM" id="SSF55073">
    <property type="entry name" value="Nucleotide cyclase"/>
    <property type="match status" value="1"/>
</dbReference>
<gene>
    <name evidence="6" type="ORF">C7443_107189</name>
</gene>
<dbReference type="Gene3D" id="3.20.20.450">
    <property type="entry name" value="EAL domain"/>
    <property type="match status" value="1"/>
</dbReference>
<dbReference type="InterPro" id="IPR035919">
    <property type="entry name" value="EAL_sf"/>
</dbReference>
<protein>
    <submittedName>
        <fullName evidence="6">Diguanylate cyclase (GGDEF)-like protein</fullName>
    </submittedName>
</protein>
<evidence type="ECO:0000259" key="5">
    <source>
        <dbReference type="PROSITE" id="PS50887"/>
    </source>
</evidence>
<dbReference type="InterPro" id="IPR001633">
    <property type="entry name" value="EAL_dom"/>
</dbReference>
<dbReference type="PROSITE" id="PS50887">
    <property type="entry name" value="GGDEF"/>
    <property type="match status" value="1"/>
</dbReference>
<dbReference type="PROSITE" id="PS50110">
    <property type="entry name" value="RESPONSE_REGULATORY"/>
    <property type="match status" value="1"/>
</dbReference>
<evidence type="ECO:0000256" key="1">
    <source>
        <dbReference type="PROSITE-ProRule" id="PRU00169"/>
    </source>
</evidence>
<dbReference type="SUPFAM" id="SSF141868">
    <property type="entry name" value="EAL domain-like"/>
    <property type="match status" value="1"/>
</dbReference>
<dbReference type="RefSeq" id="WP_110019093.1">
    <property type="nucleotide sequence ID" value="NZ_QGTJ01000007.1"/>
</dbReference>
<dbReference type="EMBL" id="QGTJ01000007">
    <property type="protein sequence ID" value="PWV60614.1"/>
    <property type="molecule type" value="Genomic_DNA"/>
</dbReference>
<keyword evidence="1" id="KW-0597">Phosphoprotein</keyword>
<organism evidence="6 7">
    <name type="scientific">Plasticicumulans acidivorans</name>
    <dbReference type="NCBI Taxonomy" id="886464"/>
    <lineage>
        <taxon>Bacteria</taxon>
        <taxon>Pseudomonadati</taxon>
        <taxon>Pseudomonadota</taxon>
        <taxon>Gammaproteobacteria</taxon>
        <taxon>Candidatus Competibacteraceae</taxon>
        <taxon>Plasticicumulans</taxon>
    </lineage>
</organism>
<dbReference type="Pfam" id="PF11849">
    <property type="entry name" value="DUF3369"/>
    <property type="match status" value="1"/>
</dbReference>
<dbReference type="NCBIfam" id="TIGR00254">
    <property type="entry name" value="GGDEF"/>
    <property type="match status" value="1"/>
</dbReference>
<dbReference type="SMART" id="SM00448">
    <property type="entry name" value="REC"/>
    <property type="match status" value="1"/>
</dbReference>
<dbReference type="CDD" id="cd01948">
    <property type="entry name" value="EAL"/>
    <property type="match status" value="1"/>
</dbReference>
<accession>A0A317MTF8</accession>
<dbReference type="InterPro" id="IPR043128">
    <property type="entry name" value="Rev_trsase/Diguanyl_cyclase"/>
</dbReference>
<comment type="caution">
    <text evidence="6">The sequence shown here is derived from an EMBL/GenBank/DDBJ whole genome shotgun (WGS) entry which is preliminary data.</text>
</comment>
<dbReference type="InterPro" id="IPR050706">
    <property type="entry name" value="Cyclic-di-GMP_PDE-like"/>
</dbReference>
<proteinExistence type="predicted"/>
<feature type="domain" description="GGDEF" evidence="5">
    <location>
        <begin position="356"/>
        <end position="481"/>
    </location>
</feature>
<dbReference type="InterPro" id="IPR000160">
    <property type="entry name" value="GGDEF_dom"/>
</dbReference>
<dbReference type="SUPFAM" id="SSF52172">
    <property type="entry name" value="CheY-like"/>
    <property type="match status" value="1"/>
</dbReference>
<sequence>MESLTRPDAPQAGDVVFLPEDTEPSTSPRESCAWRVLAVDDDPAFQRATSFALSGMRVLGRPIELLQAYSHAEAARLLAAERDIAVMLLDVVMETDDAGLRLARAVREVLGNAELRIVLVTGQPGLAPVREVMEQYDINDYWSKPELGVERLHTLLTANTRAWEQLRTVARARRGLQLIVEATNVLVGARNLRDFSARTIAELASVLGVPPEGLVCVHRTRDDAPDEGTVIGAAGQFASAIGQSLDLLQQEGPRAAIRRCLTDRHTRIEADCMVLYFPAELAGDEYAAWVQIERPLDETEQELLRVFALNIGSGLHNVALVSRLDELAYRDSLLALPNRNALLRALEAALDSANGRDSALLLIDIDDFSGINLALGPHYGDQLLKRVAARLRQTLDPTVLLARLGSDTFAVFGSRALIDIHAITAALGAGTEAGAVDCTVGTALLPLAQFNGSAADVLTSARLLLKQAKQRGCSQHLAWLPELQAAAGRRFELLQALREALAQGAIGIELQPQVELESGMVVGVEALARWHLADGSTIPPDAFIPLAEATGLIVPLGEHVLRLSCEAAARLCAAGFAHVRVAVNVSGVQMERMDVVASIERQLAATGISARQLEVEVTESTAMEGFMAVRDVLDRLRRLGVSVAIDDFGTGFSSLAHLRRLPTDLLKIDRSFIQEIDLGASRSALADLVIRLAGRLDLKTIAEGIETREQAEWLRDHGCELGQGWLFARSLPLDVLLEWLQAHGGRVEV</sequence>
<evidence type="ECO:0000313" key="7">
    <source>
        <dbReference type="Proteomes" id="UP000246569"/>
    </source>
</evidence>
<dbReference type="InterPro" id="IPR001789">
    <property type="entry name" value="Sig_transdc_resp-reg_receiver"/>
</dbReference>
<dbReference type="OrthoDB" id="9813903at2"/>
<dbReference type="CDD" id="cd01949">
    <property type="entry name" value="GGDEF"/>
    <property type="match status" value="1"/>
</dbReference>
<evidence type="ECO:0000259" key="4">
    <source>
        <dbReference type="PROSITE" id="PS50883"/>
    </source>
</evidence>
<dbReference type="PROSITE" id="PS50883">
    <property type="entry name" value="EAL"/>
    <property type="match status" value="1"/>
</dbReference>
<feature type="modified residue" description="4-aspartylphosphate" evidence="1">
    <location>
        <position position="90"/>
    </location>
</feature>
<dbReference type="Gene3D" id="3.40.50.2300">
    <property type="match status" value="1"/>
</dbReference>
<reference evidence="6 7" key="1">
    <citation type="submission" date="2018-05" db="EMBL/GenBank/DDBJ databases">
        <title>Genomic Encyclopedia of Type Strains, Phase IV (KMG-IV): sequencing the most valuable type-strain genomes for metagenomic binning, comparative biology and taxonomic classification.</title>
        <authorList>
            <person name="Goeker M."/>
        </authorList>
    </citation>
    <scope>NUCLEOTIDE SEQUENCE [LARGE SCALE GENOMIC DNA]</scope>
    <source>
        <strain evidence="6 7">DSM 23606</strain>
    </source>
</reference>
<dbReference type="Proteomes" id="UP000246569">
    <property type="component" value="Unassembled WGS sequence"/>
</dbReference>
<dbReference type="SMART" id="SM00052">
    <property type="entry name" value="EAL"/>
    <property type="match status" value="1"/>
</dbReference>
<evidence type="ECO:0000313" key="6">
    <source>
        <dbReference type="EMBL" id="PWV60614.1"/>
    </source>
</evidence>
<evidence type="ECO:0000259" key="3">
    <source>
        <dbReference type="PROSITE" id="PS50110"/>
    </source>
</evidence>
<dbReference type="Pfam" id="PF00563">
    <property type="entry name" value="EAL"/>
    <property type="match status" value="1"/>
</dbReference>
<dbReference type="Pfam" id="PF00990">
    <property type="entry name" value="GGDEF"/>
    <property type="match status" value="1"/>
</dbReference>
<dbReference type="InterPro" id="IPR029787">
    <property type="entry name" value="Nucleotide_cyclase"/>
</dbReference>
<dbReference type="PANTHER" id="PTHR33121">
    <property type="entry name" value="CYCLIC DI-GMP PHOSPHODIESTERASE PDEF"/>
    <property type="match status" value="1"/>
</dbReference>
<dbReference type="PANTHER" id="PTHR33121:SF70">
    <property type="entry name" value="SIGNALING PROTEIN YKOW"/>
    <property type="match status" value="1"/>
</dbReference>
<dbReference type="InterPro" id="IPR011006">
    <property type="entry name" value="CheY-like_superfamily"/>
</dbReference>
<dbReference type="Gene3D" id="3.30.70.270">
    <property type="match status" value="1"/>
</dbReference>
<dbReference type="InterPro" id="IPR021800">
    <property type="entry name" value="DUF3369"/>
</dbReference>